<organism evidence="3 4">
    <name type="scientific">Paralvinella palmiformis</name>
    <dbReference type="NCBI Taxonomy" id="53620"/>
    <lineage>
        <taxon>Eukaryota</taxon>
        <taxon>Metazoa</taxon>
        <taxon>Spiralia</taxon>
        <taxon>Lophotrochozoa</taxon>
        <taxon>Annelida</taxon>
        <taxon>Polychaeta</taxon>
        <taxon>Sedentaria</taxon>
        <taxon>Canalipalpata</taxon>
        <taxon>Terebellida</taxon>
        <taxon>Terebelliformia</taxon>
        <taxon>Alvinellidae</taxon>
        <taxon>Paralvinella</taxon>
    </lineage>
</organism>
<proteinExistence type="predicted"/>
<evidence type="ECO:0000256" key="1">
    <source>
        <dbReference type="SAM" id="MobiDB-lite"/>
    </source>
</evidence>
<protein>
    <recommendedName>
        <fullName evidence="2">GRHL1/CP2 C-terminal domain-containing protein</fullName>
    </recommendedName>
</protein>
<dbReference type="EMBL" id="JAODUP010000196">
    <property type="protein sequence ID" value="KAK2157192.1"/>
    <property type="molecule type" value="Genomic_DNA"/>
</dbReference>
<feature type="compositionally biased region" description="Basic and acidic residues" evidence="1">
    <location>
        <begin position="9"/>
        <end position="25"/>
    </location>
</feature>
<reference evidence="3" key="1">
    <citation type="journal article" date="2023" name="Mol. Biol. Evol.">
        <title>Third-Generation Sequencing Reveals the Adaptive Role of the Epigenome in Three Deep-Sea Polychaetes.</title>
        <authorList>
            <person name="Perez M."/>
            <person name="Aroh O."/>
            <person name="Sun Y."/>
            <person name="Lan Y."/>
            <person name="Juniper S.K."/>
            <person name="Young C.R."/>
            <person name="Angers B."/>
            <person name="Qian P.Y."/>
        </authorList>
    </citation>
    <scope>NUCLEOTIDE SEQUENCE</scope>
    <source>
        <strain evidence="3">P08H-3</strain>
    </source>
</reference>
<dbReference type="PANTHER" id="PTHR11037:SF20">
    <property type="entry name" value="PROTEIN GRAINYHEAD"/>
    <property type="match status" value="1"/>
</dbReference>
<evidence type="ECO:0000313" key="4">
    <source>
        <dbReference type="Proteomes" id="UP001208570"/>
    </source>
</evidence>
<evidence type="ECO:0000259" key="2">
    <source>
        <dbReference type="Pfam" id="PF25416"/>
    </source>
</evidence>
<dbReference type="InterPro" id="IPR057520">
    <property type="entry name" value="GRHL1/CP2_C"/>
</dbReference>
<feature type="region of interest" description="Disordered" evidence="1">
    <location>
        <begin position="1"/>
        <end position="25"/>
    </location>
</feature>
<dbReference type="GO" id="GO:0005634">
    <property type="term" value="C:nucleus"/>
    <property type="evidence" value="ECO:0007669"/>
    <property type="project" value="TreeGrafter"/>
</dbReference>
<dbReference type="GO" id="GO:0001228">
    <property type="term" value="F:DNA-binding transcription activator activity, RNA polymerase II-specific"/>
    <property type="evidence" value="ECO:0007669"/>
    <property type="project" value="TreeGrafter"/>
</dbReference>
<name>A0AAD9N4W3_9ANNE</name>
<dbReference type="Pfam" id="PF25416">
    <property type="entry name" value="GRHL1_C"/>
    <property type="match status" value="1"/>
</dbReference>
<evidence type="ECO:0000313" key="3">
    <source>
        <dbReference type="EMBL" id="KAK2157192.1"/>
    </source>
</evidence>
<feature type="domain" description="GRHL1/CP2 C-terminal" evidence="2">
    <location>
        <begin position="114"/>
        <end position="202"/>
    </location>
</feature>
<keyword evidence="4" id="KW-1185">Reference proteome</keyword>
<gene>
    <name evidence="3" type="ORF">LSH36_196g06032</name>
</gene>
<sequence length="215" mass="24548">MPEAQISGAERKARDEERRKEAKTKLAEVNGRRRVEEIFHSPCEYSEFYHMSDLEKVPVLFSPTLDLEDCTKRLTVSPVEQSLLKIIKPGYEVSTDGPGPAKRLRSVSFPYDSQKVLLYVREENEIVFTALLLHSPSMESLITAIDEKYNIPATNIKNIYKQSKKGILVKMDDNILAHYTNESTFVIDLKDVDHDLNGRSIFDITLIEIEANTKS</sequence>
<dbReference type="PANTHER" id="PTHR11037">
    <property type="entry name" value="TRANSCRIPTION FACTOR CP2"/>
    <property type="match status" value="1"/>
</dbReference>
<dbReference type="AlphaFoldDB" id="A0AAD9N4W3"/>
<comment type="caution">
    <text evidence="3">The sequence shown here is derived from an EMBL/GenBank/DDBJ whole genome shotgun (WGS) entry which is preliminary data.</text>
</comment>
<accession>A0AAD9N4W3</accession>
<dbReference type="GO" id="GO:0000978">
    <property type="term" value="F:RNA polymerase II cis-regulatory region sequence-specific DNA binding"/>
    <property type="evidence" value="ECO:0007669"/>
    <property type="project" value="TreeGrafter"/>
</dbReference>
<dbReference type="Proteomes" id="UP001208570">
    <property type="component" value="Unassembled WGS sequence"/>
</dbReference>
<dbReference type="InterPro" id="IPR040167">
    <property type="entry name" value="TF_CP2-like"/>
</dbReference>